<keyword evidence="5 9" id="KW-0812">Transmembrane</keyword>
<dbReference type="GO" id="GO:0042907">
    <property type="term" value="F:xanthine transmembrane transporter activity"/>
    <property type="evidence" value="ECO:0007669"/>
    <property type="project" value="TreeGrafter"/>
</dbReference>
<feature type="transmembrane region" description="Helical" evidence="9">
    <location>
        <begin position="209"/>
        <end position="230"/>
    </location>
</feature>
<protein>
    <submittedName>
        <fullName evidence="10">Purine permease</fullName>
    </submittedName>
</protein>
<comment type="subcellular location">
    <subcellularLocation>
        <location evidence="1">Cell membrane</location>
        <topology evidence="1">Multi-pass membrane protein</topology>
    </subcellularLocation>
</comment>
<accession>A0A7W4JUE3</accession>
<evidence type="ECO:0000256" key="6">
    <source>
        <dbReference type="ARBA" id="ARBA00022989"/>
    </source>
</evidence>
<dbReference type="InterPro" id="IPR006043">
    <property type="entry name" value="NCS2"/>
</dbReference>
<evidence type="ECO:0000256" key="9">
    <source>
        <dbReference type="SAM" id="Phobius"/>
    </source>
</evidence>
<evidence type="ECO:0000256" key="2">
    <source>
        <dbReference type="ARBA" id="ARBA00008821"/>
    </source>
</evidence>
<feature type="transmembrane region" description="Helical" evidence="9">
    <location>
        <begin position="425"/>
        <end position="445"/>
    </location>
</feature>
<evidence type="ECO:0000256" key="7">
    <source>
        <dbReference type="ARBA" id="ARBA00023136"/>
    </source>
</evidence>
<feature type="compositionally biased region" description="Basic and acidic residues" evidence="8">
    <location>
        <begin position="1"/>
        <end position="10"/>
    </location>
</feature>
<evidence type="ECO:0000256" key="5">
    <source>
        <dbReference type="ARBA" id="ARBA00022692"/>
    </source>
</evidence>
<comment type="similarity">
    <text evidence="2">Belongs to the nucleobase:cation symporter-2 (NCS2) (TC 2.A.40) family.</text>
</comment>
<feature type="transmembrane region" description="Helical" evidence="9">
    <location>
        <begin position="40"/>
        <end position="59"/>
    </location>
</feature>
<dbReference type="RefSeq" id="WP_183120239.1">
    <property type="nucleotide sequence ID" value="NZ_JABEQF010000012.1"/>
</dbReference>
<reference evidence="10 11" key="1">
    <citation type="submission" date="2020-04" db="EMBL/GenBank/DDBJ databases">
        <title>Description of novel Gluconacetobacter.</title>
        <authorList>
            <person name="Sombolestani A."/>
        </authorList>
    </citation>
    <scope>NUCLEOTIDE SEQUENCE [LARGE SCALE GENOMIC DNA]</scope>
    <source>
        <strain evidence="10 11">LMG 21311</strain>
    </source>
</reference>
<name>A0A7W4JUE3_9PROT</name>
<feature type="transmembrane region" description="Helical" evidence="9">
    <location>
        <begin position="394"/>
        <end position="419"/>
    </location>
</feature>
<dbReference type="GO" id="GO:0005886">
    <property type="term" value="C:plasma membrane"/>
    <property type="evidence" value="ECO:0007669"/>
    <property type="project" value="UniProtKB-SubCell"/>
</dbReference>
<feature type="transmembrane region" description="Helical" evidence="9">
    <location>
        <begin position="118"/>
        <end position="137"/>
    </location>
</feature>
<keyword evidence="6 9" id="KW-1133">Transmembrane helix</keyword>
<dbReference type="NCBIfam" id="NF037981">
    <property type="entry name" value="NCS2_1"/>
    <property type="match status" value="1"/>
</dbReference>
<gene>
    <name evidence="10" type="ORF">HLH34_14215</name>
</gene>
<feature type="transmembrane region" description="Helical" evidence="9">
    <location>
        <begin position="250"/>
        <end position="269"/>
    </location>
</feature>
<dbReference type="InterPro" id="IPR017588">
    <property type="entry name" value="UacT-like"/>
</dbReference>
<organism evidence="10 11">
    <name type="scientific">Gluconacetobacter azotocaptans</name>
    <dbReference type="NCBI Taxonomy" id="142834"/>
    <lineage>
        <taxon>Bacteria</taxon>
        <taxon>Pseudomonadati</taxon>
        <taxon>Pseudomonadota</taxon>
        <taxon>Alphaproteobacteria</taxon>
        <taxon>Acetobacterales</taxon>
        <taxon>Acetobacteraceae</taxon>
        <taxon>Gluconacetobacter</taxon>
    </lineage>
</organism>
<proteinExistence type="inferred from homology"/>
<dbReference type="InterPro" id="IPR006042">
    <property type="entry name" value="Xan_ur_permease"/>
</dbReference>
<evidence type="ECO:0000313" key="10">
    <source>
        <dbReference type="EMBL" id="MBB2191102.1"/>
    </source>
</evidence>
<feature type="compositionally biased region" description="Acidic residues" evidence="8">
    <location>
        <begin position="455"/>
        <end position="465"/>
    </location>
</feature>
<dbReference type="PANTHER" id="PTHR42810">
    <property type="entry name" value="PURINE PERMEASE C1399.01C-RELATED"/>
    <property type="match status" value="1"/>
</dbReference>
<evidence type="ECO:0000256" key="8">
    <source>
        <dbReference type="SAM" id="MobiDB-lite"/>
    </source>
</evidence>
<feature type="transmembrane region" description="Helical" evidence="9">
    <location>
        <begin position="332"/>
        <end position="350"/>
    </location>
</feature>
<evidence type="ECO:0000256" key="1">
    <source>
        <dbReference type="ARBA" id="ARBA00004651"/>
    </source>
</evidence>
<feature type="transmembrane region" description="Helical" evidence="9">
    <location>
        <begin position="144"/>
        <end position="166"/>
    </location>
</feature>
<feature type="region of interest" description="Disordered" evidence="8">
    <location>
        <begin position="455"/>
        <end position="475"/>
    </location>
</feature>
<comment type="caution">
    <text evidence="10">The sequence shown here is derived from an EMBL/GenBank/DDBJ whole genome shotgun (WGS) entry which is preliminary data.</text>
</comment>
<dbReference type="NCBIfam" id="TIGR03173">
    <property type="entry name" value="pbuX"/>
    <property type="match status" value="1"/>
</dbReference>
<dbReference type="EMBL" id="JABEQF010000012">
    <property type="protein sequence ID" value="MBB2191102.1"/>
    <property type="molecule type" value="Genomic_DNA"/>
</dbReference>
<keyword evidence="7 9" id="KW-0472">Membrane</keyword>
<evidence type="ECO:0000256" key="3">
    <source>
        <dbReference type="ARBA" id="ARBA00022448"/>
    </source>
</evidence>
<evidence type="ECO:0000313" key="11">
    <source>
        <dbReference type="Proteomes" id="UP000555756"/>
    </source>
</evidence>
<keyword evidence="3" id="KW-0813">Transport</keyword>
<sequence>MTQRPARRDPTPQPSGVAPADPVEERLPPWQMLVCGLQHVLVIYAGVISVPLIFGAALGLDPVRLILLVNASILTSGVATLIQTLGVGPFGARLPLIQASSFIALPPMIMIARDYDLPTAYGAVIGAGLATCVLAPFASRLTRFFPPVVIGSVITVVGLSLMPAAANWLGGGRPGDPGFGAPAHLLLGFTTLALTLLITARASGTGRTLAILLGLAGGTAMGVLTGQADFGAVRHIAWVALPPVLPFGRPAFHIAPILIMTMAMMVILVETTGNCLAVSLLAGRAAGRDVLTRTYAADGLSTLLGGLFGGTPYNAFAQNTGLIALTGVRSRFAVATAGGLMVAMGLFPRLGATIACLPRPVLGGSAILMFGMTAMAGIQDLARVRLGGGSGGGAGALVPAVAIGAGILPMACPTLFAQLPGPLRIMTGSGVFLAAFSAVTLNLLLSSGTAAEVEAEAEAAPDGGDDPAALPTPLP</sequence>
<feature type="transmembrane region" description="Helical" evidence="9">
    <location>
        <begin position="65"/>
        <end position="82"/>
    </location>
</feature>
<feature type="transmembrane region" description="Helical" evidence="9">
    <location>
        <begin position="362"/>
        <end position="382"/>
    </location>
</feature>
<dbReference type="AlphaFoldDB" id="A0A7W4JUE3"/>
<feature type="region of interest" description="Disordered" evidence="8">
    <location>
        <begin position="1"/>
        <end position="22"/>
    </location>
</feature>
<dbReference type="NCBIfam" id="TIGR00801">
    <property type="entry name" value="ncs2"/>
    <property type="match status" value="1"/>
</dbReference>
<evidence type="ECO:0000256" key="4">
    <source>
        <dbReference type="ARBA" id="ARBA00022475"/>
    </source>
</evidence>
<keyword evidence="11" id="KW-1185">Reference proteome</keyword>
<feature type="transmembrane region" description="Helical" evidence="9">
    <location>
        <begin position="178"/>
        <end position="197"/>
    </location>
</feature>
<keyword evidence="4" id="KW-1003">Cell membrane</keyword>
<dbReference type="PANTHER" id="PTHR42810:SF4">
    <property type="entry name" value="URIC ACID TRANSPORTER UACT"/>
    <property type="match status" value="1"/>
</dbReference>
<dbReference type="Pfam" id="PF00860">
    <property type="entry name" value="Xan_ur_permease"/>
    <property type="match status" value="1"/>
</dbReference>
<dbReference type="Proteomes" id="UP000555756">
    <property type="component" value="Unassembled WGS sequence"/>
</dbReference>